<evidence type="ECO:0000313" key="1">
    <source>
        <dbReference type="EMBL" id="ABT13778.1"/>
    </source>
</evidence>
<reference evidence="1 2" key="1">
    <citation type="journal article" date="2007" name="Virology">
        <title>Sequence and annotation of the 314-kb MT325 and the 321-kb FR483 viruses that infect Chlorella Pbi.</title>
        <authorList>
            <person name="Fitzgerald L.A."/>
            <person name="Graves M.V."/>
            <person name="Li X."/>
            <person name="Feldblyum T."/>
            <person name="Hartigan J."/>
            <person name="Van Etten J.L."/>
        </authorList>
    </citation>
    <scope>NUCLEOTIDE SEQUENCE [LARGE SCALE GENOMIC DNA]</scope>
    <source>
        <strain evidence="1 2">MT325</strain>
    </source>
</reference>
<dbReference type="Proteomes" id="UP000246715">
    <property type="component" value="Segment"/>
</dbReference>
<organismHost>
    <name type="scientific">Paramecium bursaria</name>
    <dbReference type="NCBI Taxonomy" id="74790"/>
</organismHost>
<proteinExistence type="predicted"/>
<protein>
    <submittedName>
        <fullName evidence="1">Uncharacterized protein m224L</fullName>
    </submittedName>
</protein>
<sequence length="93" mass="10282">MYECCLTLGSLGLYLLSQPINNHQTKQKPNKTQWVPASLQFMMAMTVSSRQLELLSKSLTGKSPMCLLTMILSRGLAAVAILRCGWPLKNLLG</sequence>
<dbReference type="EMBL" id="DQ491001">
    <property type="protein sequence ID" value="ABT13778.1"/>
    <property type="molecule type" value="Genomic_DNA"/>
</dbReference>
<evidence type="ECO:0000313" key="2">
    <source>
        <dbReference type="Proteomes" id="UP000246715"/>
    </source>
</evidence>
<accession>A7ITV4</accession>
<organism evidence="1 2">
    <name type="scientific">Paramecium bursaria Chlorella virus MT325</name>
    <name type="common">PBCV-MT325</name>
    <dbReference type="NCBI Taxonomy" id="346932"/>
    <lineage>
        <taxon>Viruses</taxon>
        <taxon>Varidnaviria</taxon>
        <taxon>Bamfordvirae</taxon>
        <taxon>Nucleocytoviricota</taxon>
        <taxon>Megaviricetes</taxon>
        <taxon>Algavirales</taxon>
        <taxon>Phycodnaviridae</taxon>
        <taxon>Chlorovirus</taxon>
        <taxon>Chlorovirus conductrix</taxon>
        <taxon>Paramecium bursaria Chlorella virus A1</taxon>
    </lineage>
</organism>
<gene>
    <name evidence="1" type="primary">m224L</name>
    <name evidence="1" type="ORF">MT325_m224L</name>
</gene>
<name>A7ITV4_PBCVM</name>